<dbReference type="AlphaFoldDB" id="A0A0C2VGA2"/>
<dbReference type="PATRIC" id="fig|135826.4.peg.3205"/>
<feature type="domain" description="Helix-turn-helix" evidence="1">
    <location>
        <begin position="2"/>
        <end position="50"/>
    </location>
</feature>
<dbReference type="RefSeq" id="WP_041123714.1">
    <property type="nucleotide sequence ID" value="NZ_JXRQ01000029.1"/>
</dbReference>
<dbReference type="Proteomes" id="UP000031950">
    <property type="component" value="Unassembled WGS sequence"/>
</dbReference>
<dbReference type="InterPro" id="IPR041657">
    <property type="entry name" value="HTH_17"/>
</dbReference>
<protein>
    <recommendedName>
        <fullName evidence="1">Helix-turn-helix domain-containing protein</fullName>
    </recommendedName>
</protein>
<dbReference type="EMBL" id="JXRQ01000029">
    <property type="protein sequence ID" value="KIL43521.1"/>
    <property type="molecule type" value="Genomic_DNA"/>
</dbReference>
<dbReference type="OrthoDB" id="2166477at2"/>
<comment type="caution">
    <text evidence="2">The sequence shown here is derived from an EMBL/GenBank/DDBJ whole genome shotgun (WGS) entry which is preliminary data.</text>
</comment>
<dbReference type="Pfam" id="PF12728">
    <property type="entry name" value="HTH_17"/>
    <property type="match status" value="1"/>
</dbReference>
<organism evidence="2 3">
    <name type="scientific">Jeotgalibacillus alimentarius</name>
    <dbReference type="NCBI Taxonomy" id="135826"/>
    <lineage>
        <taxon>Bacteria</taxon>
        <taxon>Bacillati</taxon>
        <taxon>Bacillota</taxon>
        <taxon>Bacilli</taxon>
        <taxon>Bacillales</taxon>
        <taxon>Caryophanaceae</taxon>
        <taxon>Jeotgalibacillus</taxon>
    </lineage>
</organism>
<keyword evidence="3" id="KW-1185">Reference proteome</keyword>
<evidence type="ECO:0000259" key="1">
    <source>
        <dbReference type="Pfam" id="PF12728"/>
    </source>
</evidence>
<reference evidence="2 3" key="1">
    <citation type="submission" date="2015-01" db="EMBL/GenBank/DDBJ databases">
        <title>Genome sequence of Jeotgalibacillus alimentarius.</title>
        <authorList>
            <person name="Goh K.M."/>
            <person name="Chan K.-G."/>
            <person name="Yaakop A.S."/>
            <person name="Ee R."/>
            <person name="Gan H.M."/>
            <person name="Chan C.S."/>
        </authorList>
    </citation>
    <scope>NUCLEOTIDE SEQUENCE [LARGE SCALE GENOMIC DNA]</scope>
    <source>
        <strain evidence="2 3">YKJ-13</strain>
    </source>
</reference>
<name>A0A0C2VGA2_9BACL</name>
<dbReference type="STRING" id="135826.KP77_32270"/>
<gene>
    <name evidence="2" type="ORF">KP77_32270</name>
</gene>
<dbReference type="GO" id="GO:0003677">
    <property type="term" value="F:DNA binding"/>
    <property type="evidence" value="ECO:0007669"/>
    <property type="project" value="InterPro"/>
</dbReference>
<evidence type="ECO:0000313" key="2">
    <source>
        <dbReference type="EMBL" id="KIL43521.1"/>
    </source>
</evidence>
<accession>A0A0C2VGA2</accession>
<sequence length="76" mass="9236">MYLTTKELAAYLDMSEQLILQLIYENKIRAVWDGQQYIVNKEQFNQHLKQMEKVKELIEEWKNEPIPESYDVKDED</sequence>
<proteinExistence type="predicted"/>
<dbReference type="InterPro" id="IPR010093">
    <property type="entry name" value="SinI_DNA-bd"/>
</dbReference>
<dbReference type="NCBIfam" id="TIGR01764">
    <property type="entry name" value="excise"/>
    <property type="match status" value="1"/>
</dbReference>
<evidence type="ECO:0000313" key="3">
    <source>
        <dbReference type="Proteomes" id="UP000031950"/>
    </source>
</evidence>